<feature type="transmembrane region" description="Helical" evidence="5">
    <location>
        <begin position="175"/>
        <end position="193"/>
    </location>
</feature>
<keyword evidence="4 5" id="KW-0472">Membrane</keyword>
<evidence type="ECO:0000256" key="2">
    <source>
        <dbReference type="ARBA" id="ARBA00022692"/>
    </source>
</evidence>
<organism evidence="7 8">
    <name type="scientific">Nocardia transvalensis</name>
    <dbReference type="NCBI Taxonomy" id="37333"/>
    <lineage>
        <taxon>Bacteria</taxon>
        <taxon>Bacillati</taxon>
        <taxon>Actinomycetota</taxon>
        <taxon>Actinomycetes</taxon>
        <taxon>Mycobacteriales</taxon>
        <taxon>Nocardiaceae</taxon>
        <taxon>Nocardia</taxon>
    </lineage>
</organism>
<comment type="subcellular location">
    <subcellularLocation>
        <location evidence="1">Membrane</location>
        <topology evidence="1">Multi-pass membrane protein</topology>
    </subcellularLocation>
</comment>
<dbReference type="Gene3D" id="3.30.750.24">
    <property type="entry name" value="STAS domain"/>
    <property type="match status" value="1"/>
</dbReference>
<dbReference type="CDD" id="cd07042">
    <property type="entry name" value="STAS_SulP_like_sulfate_transporter"/>
    <property type="match status" value="1"/>
</dbReference>
<dbReference type="GO" id="GO:0016020">
    <property type="term" value="C:membrane"/>
    <property type="evidence" value="ECO:0007669"/>
    <property type="project" value="UniProtKB-SubCell"/>
</dbReference>
<dbReference type="AlphaFoldDB" id="A0A7W9P821"/>
<keyword evidence="3 5" id="KW-1133">Transmembrane helix</keyword>
<keyword evidence="2 5" id="KW-0812">Transmembrane</keyword>
<evidence type="ECO:0000313" key="7">
    <source>
        <dbReference type="EMBL" id="MBB5911214.1"/>
    </source>
</evidence>
<keyword evidence="8" id="KW-1185">Reference proteome</keyword>
<evidence type="ECO:0000256" key="5">
    <source>
        <dbReference type="SAM" id="Phobius"/>
    </source>
</evidence>
<dbReference type="SUPFAM" id="SSF52091">
    <property type="entry name" value="SpoIIaa-like"/>
    <property type="match status" value="1"/>
</dbReference>
<accession>A0A7W9P821</accession>
<dbReference type="InterPro" id="IPR011547">
    <property type="entry name" value="SLC26A/SulP_dom"/>
</dbReference>
<evidence type="ECO:0000256" key="4">
    <source>
        <dbReference type="ARBA" id="ARBA00023136"/>
    </source>
</evidence>
<dbReference type="InterPro" id="IPR036513">
    <property type="entry name" value="STAS_dom_sf"/>
</dbReference>
<name>A0A7W9P821_9NOCA</name>
<gene>
    <name evidence="7" type="ORF">BJY24_000081</name>
</gene>
<dbReference type="Pfam" id="PF01740">
    <property type="entry name" value="STAS"/>
    <property type="match status" value="1"/>
</dbReference>
<dbReference type="EMBL" id="JACHIT010000001">
    <property type="protein sequence ID" value="MBB5911214.1"/>
    <property type="molecule type" value="Genomic_DNA"/>
</dbReference>
<evidence type="ECO:0000256" key="1">
    <source>
        <dbReference type="ARBA" id="ARBA00004141"/>
    </source>
</evidence>
<comment type="caution">
    <text evidence="7">The sequence shown here is derived from an EMBL/GenBank/DDBJ whole genome shotgun (WGS) entry which is preliminary data.</text>
</comment>
<reference evidence="7 8" key="1">
    <citation type="submission" date="2020-08" db="EMBL/GenBank/DDBJ databases">
        <title>Sequencing the genomes of 1000 actinobacteria strains.</title>
        <authorList>
            <person name="Klenk H.-P."/>
        </authorList>
    </citation>
    <scope>NUCLEOTIDE SEQUENCE [LARGE SCALE GENOMIC DNA]</scope>
    <source>
        <strain evidence="7 8">DSM 43582</strain>
    </source>
</reference>
<feature type="transmembrane region" description="Helical" evidence="5">
    <location>
        <begin position="411"/>
        <end position="427"/>
    </location>
</feature>
<feature type="transmembrane region" description="Helical" evidence="5">
    <location>
        <begin position="200"/>
        <end position="217"/>
    </location>
</feature>
<sequence length="562" mass="58468">MARAPVFESLRGYRRQWVRPDVLAGLTVWAVLVPEALAYASIAGVPPVTGLYAAVPALVLYALAGSSRHLVVGPMSATAALSAAIVTPMAGADGGRYLALSTALAIATGLAGLLAGLVRLGFVASFISEPVLKGFIVGLALTIIVGQIPKLLGIGKHDGNFFEQAWGVLTHLGETQWRTVLLGLLSLAVVLGLKRWLPLVPGSLLAVVLGIAAVAVFDLDDKGVDIVGHIDSGLPSVGLPGGVEFHDYLDLAGPALGVLLIGFAEGLGAAKTYAAKAGYTVDANRELFGLGAADLGSGLASGMVVNGSLSKTAVNGSAGAKTQVSGLVVAALTVLTLLFLTGLFEKLPEATLAGVVIAAVIELVDIEALRRLYRVWTRRLGAIYGPAARADFTAAMAAVLGVLLFDTLPGLLIGIGISILLLVYRTSRPQVVPLARHGTLWLNADRHPDAAHRPDLLVVRVESGLFFANADHVRQRVEQLCTERTRLVVLDAETSPTVDVTAAAMLDDLRDTLARRGIDFRIARSIGQFGDELTTAETGDTPIGVYPTVTAAVADLPEPPSS</sequence>
<dbReference type="InterPro" id="IPR001902">
    <property type="entry name" value="SLC26A/SulP_fam"/>
</dbReference>
<feature type="domain" description="STAS" evidence="6">
    <location>
        <begin position="446"/>
        <end position="556"/>
    </location>
</feature>
<proteinExistence type="predicted"/>
<feature type="transmembrane region" description="Helical" evidence="5">
    <location>
        <begin position="324"/>
        <end position="344"/>
    </location>
</feature>
<dbReference type="GO" id="GO:0055085">
    <property type="term" value="P:transmembrane transport"/>
    <property type="evidence" value="ECO:0007669"/>
    <property type="project" value="InterPro"/>
</dbReference>
<feature type="transmembrane region" description="Helical" evidence="5">
    <location>
        <begin position="251"/>
        <end position="270"/>
    </location>
</feature>
<feature type="transmembrane region" description="Helical" evidence="5">
    <location>
        <begin position="97"/>
        <end position="122"/>
    </location>
</feature>
<evidence type="ECO:0000313" key="8">
    <source>
        <dbReference type="Proteomes" id="UP000540412"/>
    </source>
</evidence>
<dbReference type="RefSeq" id="WP_040749243.1">
    <property type="nucleotide sequence ID" value="NZ_JACHIT010000001.1"/>
</dbReference>
<evidence type="ECO:0000256" key="3">
    <source>
        <dbReference type="ARBA" id="ARBA00022989"/>
    </source>
</evidence>
<dbReference type="Pfam" id="PF00916">
    <property type="entry name" value="Sulfate_transp"/>
    <property type="match status" value="1"/>
</dbReference>
<protein>
    <submittedName>
        <fullName evidence="7">High affinity sulfate transporter 1</fullName>
    </submittedName>
</protein>
<feature type="transmembrane region" description="Helical" evidence="5">
    <location>
        <begin position="71"/>
        <end position="91"/>
    </location>
</feature>
<dbReference type="Proteomes" id="UP000540412">
    <property type="component" value="Unassembled WGS sequence"/>
</dbReference>
<dbReference type="PANTHER" id="PTHR11814">
    <property type="entry name" value="SULFATE TRANSPORTER"/>
    <property type="match status" value="1"/>
</dbReference>
<feature type="transmembrane region" description="Helical" evidence="5">
    <location>
        <begin position="134"/>
        <end position="155"/>
    </location>
</feature>
<dbReference type="PROSITE" id="PS50801">
    <property type="entry name" value="STAS"/>
    <property type="match status" value="1"/>
</dbReference>
<dbReference type="InterPro" id="IPR002645">
    <property type="entry name" value="STAS_dom"/>
</dbReference>
<feature type="transmembrane region" description="Helical" evidence="5">
    <location>
        <begin position="48"/>
        <end position="64"/>
    </location>
</feature>
<evidence type="ECO:0000259" key="6">
    <source>
        <dbReference type="PROSITE" id="PS50801"/>
    </source>
</evidence>